<comment type="caution">
    <text evidence="4">The sequence shown here is derived from an EMBL/GenBank/DDBJ whole genome shotgun (WGS) entry which is preliminary data.</text>
</comment>
<dbReference type="PANTHER" id="PTHR43022:SF1">
    <property type="entry name" value="PROTEIN SMF"/>
    <property type="match status" value="1"/>
</dbReference>
<dbReference type="Pfam" id="PF21102">
    <property type="entry name" value="DprA_N"/>
    <property type="match status" value="1"/>
</dbReference>
<dbReference type="InterPro" id="IPR057666">
    <property type="entry name" value="DrpA_SLOG"/>
</dbReference>
<dbReference type="Proteomes" id="UP001529369">
    <property type="component" value="Unassembled WGS sequence"/>
</dbReference>
<dbReference type="RefSeq" id="WP_290320429.1">
    <property type="nucleotide sequence ID" value="NZ_JAUFPN010000206.1"/>
</dbReference>
<dbReference type="EMBL" id="JAUFPN010000206">
    <property type="protein sequence ID" value="MDN3568319.1"/>
    <property type="molecule type" value="Genomic_DNA"/>
</dbReference>
<dbReference type="SUPFAM" id="SSF102405">
    <property type="entry name" value="MCP/YpsA-like"/>
    <property type="match status" value="1"/>
</dbReference>
<evidence type="ECO:0000256" key="1">
    <source>
        <dbReference type="ARBA" id="ARBA00006525"/>
    </source>
</evidence>
<evidence type="ECO:0000313" key="4">
    <source>
        <dbReference type="EMBL" id="MDN3568319.1"/>
    </source>
</evidence>
<accession>A0ABT8AG35</accession>
<dbReference type="Pfam" id="PF17782">
    <property type="entry name" value="WHD_DprA"/>
    <property type="match status" value="1"/>
</dbReference>
<sequence length="379" mass="39793">MFAARPRQTEAEELARLRLARTDGIGPVNFRRLMARHGSAAAALAALPRLAARRGTPLVICPEADARREWAAVQRLGGRFLFAGELPYPPLLDLQEDAPPVLAVLGDPAALTGRAVALVGARNASAGGRRMAEDLAEQLAAAGLVVVSGLARGIDAAAHLGALRRGRTVAAIAGGLDQPYPPDHAKLQARIAEEGGAVVAEAPFGTAPLARHFPRRNRIVASLSLGVVVVEAALRSGSLITARLALEAGRELFAVPGSPLDPRCRGSNDLIRQGAHLTESVADVLEHLPEAPHDGPVFAPQPRWTDADRMAESVLEPSPPPDDAGQVLELLSGDPIAVDEVMRRCHLSPSAVQAILLDLELAGRVEMLPGNRVALTCPA</sequence>
<protein>
    <submittedName>
        <fullName evidence="4">DNA-processing protein DprA</fullName>
    </submittedName>
</protein>
<dbReference type="InterPro" id="IPR041614">
    <property type="entry name" value="DprA_WH"/>
</dbReference>
<comment type="similarity">
    <text evidence="1">Belongs to the DprA/Smf family.</text>
</comment>
<evidence type="ECO:0000313" key="5">
    <source>
        <dbReference type="Proteomes" id="UP001529369"/>
    </source>
</evidence>
<dbReference type="InterPro" id="IPR003488">
    <property type="entry name" value="DprA"/>
</dbReference>
<proteinExistence type="inferred from homology"/>
<feature type="domain" description="Smf/DprA SLOG" evidence="2">
    <location>
        <begin position="80"/>
        <end position="288"/>
    </location>
</feature>
<name>A0ABT8AG35_9PROT</name>
<evidence type="ECO:0000259" key="2">
    <source>
        <dbReference type="Pfam" id="PF02481"/>
    </source>
</evidence>
<dbReference type="PANTHER" id="PTHR43022">
    <property type="entry name" value="PROTEIN SMF"/>
    <property type="match status" value="1"/>
</dbReference>
<organism evidence="4 5">
    <name type="scientific">Paeniroseomonas aquatica</name>
    <dbReference type="NCBI Taxonomy" id="373043"/>
    <lineage>
        <taxon>Bacteria</taxon>
        <taxon>Pseudomonadati</taxon>
        <taxon>Pseudomonadota</taxon>
        <taxon>Alphaproteobacteria</taxon>
        <taxon>Acetobacterales</taxon>
        <taxon>Acetobacteraceae</taxon>
        <taxon>Paeniroseomonas</taxon>
    </lineage>
</organism>
<reference evidence="5" key="1">
    <citation type="journal article" date="2019" name="Int. J. Syst. Evol. Microbiol.">
        <title>The Global Catalogue of Microorganisms (GCM) 10K type strain sequencing project: providing services to taxonomists for standard genome sequencing and annotation.</title>
        <authorList>
            <consortium name="The Broad Institute Genomics Platform"/>
            <consortium name="The Broad Institute Genome Sequencing Center for Infectious Disease"/>
            <person name="Wu L."/>
            <person name="Ma J."/>
        </authorList>
    </citation>
    <scope>NUCLEOTIDE SEQUENCE [LARGE SCALE GENOMIC DNA]</scope>
    <source>
        <strain evidence="5">CECT 7131</strain>
    </source>
</reference>
<dbReference type="Gene3D" id="1.10.10.10">
    <property type="entry name" value="Winged helix-like DNA-binding domain superfamily/Winged helix DNA-binding domain"/>
    <property type="match status" value="1"/>
</dbReference>
<feature type="domain" description="DprA winged helix" evidence="3">
    <location>
        <begin position="317"/>
        <end position="371"/>
    </location>
</feature>
<evidence type="ECO:0000259" key="3">
    <source>
        <dbReference type="Pfam" id="PF17782"/>
    </source>
</evidence>
<dbReference type="Gene3D" id="3.40.50.450">
    <property type="match status" value="1"/>
</dbReference>
<dbReference type="Pfam" id="PF02481">
    <property type="entry name" value="DNA_processg_A"/>
    <property type="match status" value="1"/>
</dbReference>
<dbReference type="InterPro" id="IPR036388">
    <property type="entry name" value="WH-like_DNA-bd_sf"/>
</dbReference>
<dbReference type="NCBIfam" id="TIGR00732">
    <property type="entry name" value="dprA"/>
    <property type="match status" value="1"/>
</dbReference>
<gene>
    <name evidence="4" type="primary">dprA</name>
    <name evidence="4" type="ORF">QWZ14_28405</name>
</gene>
<keyword evidence="5" id="KW-1185">Reference proteome</keyword>